<reference evidence="3" key="2">
    <citation type="submission" date="2020-09" db="EMBL/GenBank/DDBJ databases">
        <authorList>
            <person name="Sun Q."/>
            <person name="Zhou Y."/>
        </authorList>
    </citation>
    <scope>NUCLEOTIDE SEQUENCE</scope>
    <source>
        <strain evidence="3">CGMCC 1.16548</strain>
    </source>
</reference>
<dbReference type="RefSeq" id="WP_191282927.1">
    <property type="nucleotide sequence ID" value="NZ_BNAI01000002.1"/>
</dbReference>
<gene>
    <name evidence="3" type="ORF">GCM10011600_16010</name>
</gene>
<comment type="similarity">
    <text evidence="1">Belongs to the ComF/GntX family.</text>
</comment>
<dbReference type="PANTHER" id="PTHR47505:SF1">
    <property type="entry name" value="DNA UTILIZATION PROTEIN YHGH"/>
    <property type="match status" value="1"/>
</dbReference>
<sequence>MLVPDLVDALAFLFPVPCAGCATEGRTLCAACTPQLAPRPRAIDLPGVGPVTAGLAYDGVARAALLALKEEGCTALATPLAVPFAAAVSTALAGRPDALITAVPSSRPAMRRRGFEPVRLLANRAGIRLSPLFLPAGPHAAQKALGVADRARNLDGVFALARPVPGIPVLLVDDVVTTGATLAAAAHVLRAGGATVVGAAALAATPRRDGRSVGMLSNSS</sequence>
<keyword evidence="4" id="KW-1185">Reference proteome</keyword>
<dbReference type="AlphaFoldDB" id="A0A8J3GQM3"/>
<dbReference type="InterPro" id="IPR029057">
    <property type="entry name" value="PRTase-like"/>
</dbReference>
<dbReference type="Pfam" id="PF00156">
    <property type="entry name" value="Pribosyltran"/>
    <property type="match status" value="1"/>
</dbReference>
<evidence type="ECO:0000313" key="3">
    <source>
        <dbReference type="EMBL" id="GHF15754.1"/>
    </source>
</evidence>
<reference evidence="3" key="1">
    <citation type="journal article" date="2014" name="Int. J. Syst. Evol. Microbiol.">
        <title>Complete genome sequence of Corynebacterium casei LMG S-19264T (=DSM 44701T), isolated from a smear-ripened cheese.</title>
        <authorList>
            <consortium name="US DOE Joint Genome Institute (JGI-PGF)"/>
            <person name="Walter F."/>
            <person name="Albersmeier A."/>
            <person name="Kalinowski J."/>
            <person name="Ruckert C."/>
        </authorList>
    </citation>
    <scope>NUCLEOTIDE SEQUENCE</scope>
    <source>
        <strain evidence="3">CGMCC 1.16548</strain>
    </source>
</reference>
<comment type="caution">
    <text evidence="3">The sequence shown here is derived from an EMBL/GenBank/DDBJ whole genome shotgun (WGS) entry which is preliminary data.</text>
</comment>
<evidence type="ECO:0000313" key="4">
    <source>
        <dbReference type="Proteomes" id="UP000617531"/>
    </source>
</evidence>
<evidence type="ECO:0000259" key="2">
    <source>
        <dbReference type="Pfam" id="PF00156"/>
    </source>
</evidence>
<dbReference type="Gene3D" id="3.40.50.2020">
    <property type="match status" value="1"/>
</dbReference>
<organism evidence="3 4">
    <name type="scientific">Pseudolysinimonas yzui</name>
    <dbReference type="NCBI Taxonomy" id="2708254"/>
    <lineage>
        <taxon>Bacteria</taxon>
        <taxon>Bacillati</taxon>
        <taxon>Actinomycetota</taxon>
        <taxon>Actinomycetes</taxon>
        <taxon>Micrococcales</taxon>
        <taxon>Microbacteriaceae</taxon>
        <taxon>Pseudolysinimonas</taxon>
    </lineage>
</organism>
<dbReference type="Proteomes" id="UP000617531">
    <property type="component" value="Unassembled WGS sequence"/>
</dbReference>
<dbReference type="InterPro" id="IPR000836">
    <property type="entry name" value="PRTase_dom"/>
</dbReference>
<evidence type="ECO:0000256" key="1">
    <source>
        <dbReference type="ARBA" id="ARBA00008007"/>
    </source>
</evidence>
<dbReference type="SUPFAM" id="SSF53271">
    <property type="entry name" value="PRTase-like"/>
    <property type="match status" value="1"/>
</dbReference>
<name>A0A8J3GQM3_9MICO</name>
<dbReference type="EMBL" id="BNAI01000002">
    <property type="protein sequence ID" value="GHF15754.1"/>
    <property type="molecule type" value="Genomic_DNA"/>
</dbReference>
<protein>
    <recommendedName>
        <fullName evidence="2">Phosphoribosyltransferase domain-containing protein</fullName>
    </recommendedName>
</protein>
<proteinExistence type="inferred from homology"/>
<dbReference type="PANTHER" id="PTHR47505">
    <property type="entry name" value="DNA UTILIZATION PROTEIN YHGH"/>
    <property type="match status" value="1"/>
</dbReference>
<dbReference type="InterPro" id="IPR051910">
    <property type="entry name" value="ComF/GntX_DNA_util-trans"/>
</dbReference>
<feature type="domain" description="Phosphoribosyltransferase" evidence="2">
    <location>
        <begin position="166"/>
        <end position="209"/>
    </location>
</feature>
<accession>A0A8J3GQM3</accession>
<dbReference type="CDD" id="cd06223">
    <property type="entry name" value="PRTases_typeI"/>
    <property type="match status" value="1"/>
</dbReference>